<dbReference type="InterPro" id="IPR011992">
    <property type="entry name" value="EF-hand-dom_pair"/>
</dbReference>
<evidence type="ECO:0000313" key="10">
    <source>
        <dbReference type="Proteomes" id="UP000604046"/>
    </source>
</evidence>
<feature type="transmembrane region" description="Helical" evidence="7">
    <location>
        <begin position="301"/>
        <end position="320"/>
    </location>
</feature>
<dbReference type="EMBL" id="CAJNDS010002102">
    <property type="protein sequence ID" value="CAE7327947.1"/>
    <property type="molecule type" value="Genomic_DNA"/>
</dbReference>
<dbReference type="SUPFAM" id="SSF47473">
    <property type="entry name" value="EF-hand"/>
    <property type="match status" value="1"/>
</dbReference>
<evidence type="ECO:0000256" key="2">
    <source>
        <dbReference type="ARBA" id="ARBA00022692"/>
    </source>
</evidence>
<dbReference type="Gene3D" id="1.20.120.350">
    <property type="entry name" value="Voltage-gated potassium channels. Chain C"/>
    <property type="match status" value="1"/>
</dbReference>
<feature type="transmembrane region" description="Helical" evidence="7">
    <location>
        <begin position="142"/>
        <end position="169"/>
    </location>
</feature>
<feature type="region of interest" description="Disordered" evidence="6">
    <location>
        <begin position="71"/>
        <end position="95"/>
    </location>
</feature>
<dbReference type="GO" id="GO:0005509">
    <property type="term" value="F:calcium ion binding"/>
    <property type="evidence" value="ECO:0007669"/>
    <property type="project" value="InterPro"/>
</dbReference>
<dbReference type="Pfam" id="PF13499">
    <property type="entry name" value="EF-hand_7"/>
    <property type="match status" value="1"/>
</dbReference>
<dbReference type="PANTHER" id="PTHR10037">
    <property type="entry name" value="VOLTAGE-GATED CATION CHANNEL CALCIUM AND SODIUM"/>
    <property type="match status" value="1"/>
</dbReference>
<dbReference type="PROSITE" id="PS50222">
    <property type="entry name" value="EF_HAND_2"/>
    <property type="match status" value="1"/>
</dbReference>
<dbReference type="PANTHER" id="PTHR10037:SF62">
    <property type="entry name" value="SODIUM CHANNEL PROTEIN 60E"/>
    <property type="match status" value="1"/>
</dbReference>
<dbReference type="AlphaFoldDB" id="A0A812NTZ3"/>
<evidence type="ECO:0000256" key="5">
    <source>
        <dbReference type="ARBA" id="ARBA00023136"/>
    </source>
</evidence>
<name>A0A812NTZ3_9DINO</name>
<dbReference type="InterPro" id="IPR043203">
    <property type="entry name" value="VGCC_Ca_Na"/>
</dbReference>
<proteinExistence type="predicted"/>
<comment type="subcellular location">
    <subcellularLocation>
        <location evidence="1">Membrane</location>
        <topology evidence="1">Multi-pass membrane protein</topology>
    </subcellularLocation>
</comment>
<dbReference type="Proteomes" id="UP000604046">
    <property type="component" value="Unassembled WGS sequence"/>
</dbReference>
<dbReference type="SUPFAM" id="SSF81324">
    <property type="entry name" value="Voltage-gated potassium channels"/>
    <property type="match status" value="1"/>
</dbReference>
<dbReference type="PROSITE" id="PS00018">
    <property type="entry name" value="EF_HAND_1"/>
    <property type="match status" value="1"/>
</dbReference>
<feature type="transmembrane region" description="Helical" evidence="7">
    <location>
        <begin position="379"/>
        <end position="399"/>
    </location>
</feature>
<evidence type="ECO:0000256" key="4">
    <source>
        <dbReference type="ARBA" id="ARBA00022989"/>
    </source>
</evidence>
<keyword evidence="2 7" id="KW-0812">Transmembrane</keyword>
<dbReference type="OrthoDB" id="416585at2759"/>
<feature type="compositionally biased region" description="Polar residues" evidence="6">
    <location>
        <begin position="72"/>
        <end position="81"/>
    </location>
</feature>
<keyword evidence="5 7" id="KW-0472">Membrane</keyword>
<feature type="transmembrane region" description="Helical" evidence="7">
    <location>
        <begin position="181"/>
        <end position="208"/>
    </location>
</feature>
<evidence type="ECO:0000256" key="7">
    <source>
        <dbReference type="SAM" id="Phobius"/>
    </source>
</evidence>
<dbReference type="Gene3D" id="1.10.238.10">
    <property type="entry name" value="EF-hand"/>
    <property type="match status" value="1"/>
</dbReference>
<reference evidence="9" key="1">
    <citation type="submission" date="2021-02" db="EMBL/GenBank/DDBJ databases">
        <authorList>
            <person name="Dougan E. K."/>
            <person name="Rhodes N."/>
            <person name="Thang M."/>
            <person name="Chan C."/>
        </authorList>
    </citation>
    <scope>NUCLEOTIDE SEQUENCE</scope>
</reference>
<comment type="caution">
    <text evidence="9">The sequence shown here is derived from an EMBL/GenBank/DDBJ whole genome shotgun (WGS) entry which is preliminary data.</text>
</comment>
<dbReference type="InterPro" id="IPR018247">
    <property type="entry name" value="EF_Hand_1_Ca_BS"/>
</dbReference>
<dbReference type="Pfam" id="PF00520">
    <property type="entry name" value="Ion_trans"/>
    <property type="match status" value="1"/>
</dbReference>
<accession>A0A812NTZ3</accession>
<keyword evidence="3" id="KW-0106">Calcium</keyword>
<evidence type="ECO:0000259" key="8">
    <source>
        <dbReference type="PROSITE" id="PS50222"/>
    </source>
</evidence>
<dbReference type="GO" id="GO:0001518">
    <property type="term" value="C:voltage-gated sodium channel complex"/>
    <property type="evidence" value="ECO:0007669"/>
    <property type="project" value="TreeGrafter"/>
</dbReference>
<sequence length="564" mass="63391">MAELPDLVDGVLQKQHAQLLERLDAWLGRVEEAMDKGRMGVLLPPLGPPPEMPEAPETINEEKLLDDVAESGSLTEGTEGQRTPKPDGPTHSVSARSIRKTIQANHDYELAQEEAIRFQSVHQVSKEMEAPRGSWCRCCQDWALMISTSVAFNVIVAAVIVSNSVFLGIELEWVAVGGYDAATAFGLNIGHLCYAVIFTVEMSIRLIAVGPYNFFFGPDCAWSWLDPWVMQSMIMFPTDVFIVVPAWVELAVDLGGSAQNFRIIRVFRVTRLLQLIRSVRLVRFISAFRDLVLSVLDTIRQVFWAMVLLGLMIYSFGILFTDMCLQHLESFPLEIQMPKYFGSLYISCNTLFRALLEGFDWIEAADSLAPLGALWVQLFHVYIAVGGLAILNVITGVFVNSAIKTREKDQETLLRHVQTFKQLVGNLWSQIDVNGVGQITISDFEELFKQEEMKAFFEKIEVNAVDAWTLFDSLDADGDHLVSYQDFSERCLQLHGAARAVDLFALKQQTSKLWDQLQAVDEAQQNAIQYLAWLMRAVASMLPETDELVRCELKWAEDHNGISG</sequence>
<evidence type="ECO:0000313" key="9">
    <source>
        <dbReference type="EMBL" id="CAE7327947.1"/>
    </source>
</evidence>
<organism evidence="9 10">
    <name type="scientific">Symbiodinium natans</name>
    <dbReference type="NCBI Taxonomy" id="878477"/>
    <lineage>
        <taxon>Eukaryota</taxon>
        <taxon>Sar</taxon>
        <taxon>Alveolata</taxon>
        <taxon>Dinophyceae</taxon>
        <taxon>Suessiales</taxon>
        <taxon>Symbiodiniaceae</taxon>
        <taxon>Symbiodinium</taxon>
    </lineage>
</organism>
<protein>
    <submittedName>
        <fullName evidence="9">SCN10A protein</fullName>
    </submittedName>
</protein>
<keyword evidence="4 7" id="KW-1133">Transmembrane helix</keyword>
<dbReference type="InterPro" id="IPR027359">
    <property type="entry name" value="Volt_channel_dom_sf"/>
</dbReference>
<evidence type="ECO:0000256" key="3">
    <source>
        <dbReference type="ARBA" id="ARBA00022837"/>
    </source>
</evidence>
<feature type="domain" description="EF-hand" evidence="8">
    <location>
        <begin position="419"/>
        <end position="454"/>
    </location>
</feature>
<gene>
    <name evidence="9" type="primary">SCN10A</name>
    <name evidence="9" type="ORF">SNAT2548_LOCUS17171</name>
</gene>
<keyword evidence="10" id="KW-1185">Reference proteome</keyword>
<evidence type="ECO:0000256" key="1">
    <source>
        <dbReference type="ARBA" id="ARBA00004141"/>
    </source>
</evidence>
<dbReference type="InterPro" id="IPR002048">
    <property type="entry name" value="EF_hand_dom"/>
</dbReference>
<evidence type="ECO:0000256" key="6">
    <source>
        <dbReference type="SAM" id="MobiDB-lite"/>
    </source>
</evidence>
<dbReference type="GO" id="GO:0005248">
    <property type="term" value="F:voltage-gated sodium channel activity"/>
    <property type="evidence" value="ECO:0007669"/>
    <property type="project" value="TreeGrafter"/>
</dbReference>
<dbReference type="Gene3D" id="1.10.287.70">
    <property type="match status" value="1"/>
</dbReference>
<dbReference type="InterPro" id="IPR005821">
    <property type="entry name" value="Ion_trans_dom"/>
</dbReference>